<dbReference type="SUPFAM" id="SSF46785">
    <property type="entry name" value="Winged helix' DNA-binding domain"/>
    <property type="match status" value="1"/>
</dbReference>
<accession>A0A1L8SX88</accession>
<organism evidence="3 4">
    <name type="scientific">Enterococcus devriesei</name>
    <dbReference type="NCBI Taxonomy" id="319970"/>
    <lineage>
        <taxon>Bacteria</taxon>
        <taxon>Bacillati</taxon>
        <taxon>Bacillota</taxon>
        <taxon>Bacilli</taxon>
        <taxon>Lactobacillales</taxon>
        <taxon>Enterococcaceae</taxon>
        <taxon>Enterococcus</taxon>
    </lineage>
</organism>
<dbReference type="Gene3D" id="1.10.10.10">
    <property type="entry name" value="Winged helix-like DNA-binding domain superfamily/Winged helix DNA-binding domain"/>
    <property type="match status" value="1"/>
</dbReference>
<evidence type="ECO:0000313" key="4">
    <source>
        <dbReference type="Proteomes" id="UP000183700"/>
    </source>
</evidence>
<feature type="domain" description="Transcription regulator PadR C-terminal" evidence="2">
    <location>
        <begin position="99"/>
        <end position="180"/>
    </location>
</feature>
<evidence type="ECO:0008006" key="5">
    <source>
        <dbReference type="Google" id="ProtNLM"/>
    </source>
</evidence>
<name>A0A1L8SX88_9ENTE</name>
<dbReference type="STRING" id="319970.RV00_GL001833"/>
<dbReference type="AlphaFoldDB" id="A0A1L8SX88"/>
<dbReference type="EMBL" id="JXKM01000003">
    <property type="protein sequence ID" value="OJG36474.1"/>
    <property type="molecule type" value="Genomic_DNA"/>
</dbReference>
<dbReference type="InterPro" id="IPR036390">
    <property type="entry name" value="WH_DNA-bd_sf"/>
</dbReference>
<keyword evidence="4" id="KW-1185">Reference proteome</keyword>
<dbReference type="Proteomes" id="UP000183700">
    <property type="component" value="Unassembled WGS sequence"/>
</dbReference>
<dbReference type="InterPro" id="IPR036388">
    <property type="entry name" value="WH-like_DNA-bd_sf"/>
</dbReference>
<gene>
    <name evidence="3" type="ORF">RV00_GL001833</name>
</gene>
<dbReference type="PANTHER" id="PTHR43252:SF2">
    <property type="entry name" value="TRANSCRIPTION REGULATOR, PADR-LIKE FAMILY"/>
    <property type="match status" value="1"/>
</dbReference>
<proteinExistence type="predicted"/>
<protein>
    <recommendedName>
        <fullName evidence="5">Transcription regulator PadR N-terminal domain-containing protein</fullName>
    </recommendedName>
</protein>
<comment type="caution">
    <text evidence="3">The sequence shown here is derived from an EMBL/GenBank/DDBJ whole genome shotgun (WGS) entry which is preliminary data.</text>
</comment>
<dbReference type="Pfam" id="PF03551">
    <property type="entry name" value="PadR"/>
    <property type="match status" value="1"/>
</dbReference>
<dbReference type="PANTHER" id="PTHR43252">
    <property type="entry name" value="TRANSCRIPTIONAL REGULATOR YQJI"/>
    <property type="match status" value="1"/>
</dbReference>
<dbReference type="Pfam" id="PF10400">
    <property type="entry name" value="Vir_act_alpha_C"/>
    <property type="match status" value="1"/>
</dbReference>
<dbReference type="InterPro" id="IPR018309">
    <property type="entry name" value="Tscrpt_reg_PadR_C"/>
</dbReference>
<reference evidence="3 4" key="1">
    <citation type="submission" date="2014-12" db="EMBL/GenBank/DDBJ databases">
        <title>Draft genome sequences of 29 type strains of Enterococci.</title>
        <authorList>
            <person name="Zhong Z."/>
            <person name="Sun Z."/>
            <person name="Liu W."/>
            <person name="Zhang W."/>
            <person name="Zhang H."/>
        </authorList>
    </citation>
    <scope>NUCLEOTIDE SEQUENCE [LARGE SCALE GENOMIC DNA]</scope>
    <source>
        <strain evidence="3 4">DSM 22802</strain>
    </source>
</reference>
<evidence type="ECO:0000313" key="3">
    <source>
        <dbReference type="EMBL" id="OJG36474.1"/>
    </source>
</evidence>
<feature type="domain" description="Transcription regulator PadR N-terminal" evidence="1">
    <location>
        <begin position="12"/>
        <end position="81"/>
    </location>
</feature>
<evidence type="ECO:0000259" key="1">
    <source>
        <dbReference type="Pfam" id="PF03551"/>
    </source>
</evidence>
<evidence type="ECO:0000259" key="2">
    <source>
        <dbReference type="Pfam" id="PF10400"/>
    </source>
</evidence>
<sequence>MGGVIEMYDLLILGSLLTGDKTGYKLQKIMSLALSPMRKISNGILYPVLDKLEEQGLVTSQLHEDGRKSKLLHLTDKGREHFFALMREPVPQDAKREDILHFKLRSIDSVPVADQITILMQYREFMQKDLAIYQAAQKDMLDHAERLPDYAQRFQTLVAVYDLDIKVAETKIAWVDQRLGEIKRK</sequence>
<dbReference type="InterPro" id="IPR005149">
    <property type="entry name" value="Tscrpt_reg_PadR_N"/>
</dbReference>